<accession>W7ADB4</accession>
<sequence length="287" mass="34001">MSIKINKDEGKRVHVWIRSAIGTPNRRQYKHKNIMYPYFRMYKSPYRARDSRTRQAFWPCVDKYPWHTHQKRWIKPEELNVKFFSEFVNKPPDRRNLFETCHTLPFNGVNCLFWNPVYLNSHKYFAKCSKAKQAEEEDIAEEQQEKKKDVDRGEPPVEGSTPMGSFQNKKVIRINNFHYIVDSQAKNSLYFYLKCVRYSMRPFRGKIIGDLYMNERKIRSSISPNGIINGEWKYSFPHVKISEKFSDAALDDPTGEEEPEGEEMLSQLVIADKYTYRPPLPRCFSGA</sequence>
<evidence type="ECO:0000256" key="1">
    <source>
        <dbReference type="SAM" id="MobiDB-lite"/>
    </source>
</evidence>
<gene>
    <name evidence="2" type="ORF">C922_00181</name>
</gene>
<evidence type="ECO:0000313" key="2">
    <source>
        <dbReference type="EMBL" id="EUD69318.1"/>
    </source>
</evidence>
<evidence type="ECO:0000313" key="3">
    <source>
        <dbReference type="Proteomes" id="UP000030640"/>
    </source>
</evidence>
<name>W7ADB4_9APIC</name>
<protein>
    <submittedName>
        <fullName evidence="2">Uncharacterized protein</fullName>
    </submittedName>
</protein>
<dbReference type="EMBL" id="KI965460">
    <property type="protein sequence ID" value="EUD69318.1"/>
    <property type="molecule type" value="Genomic_DNA"/>
</dbReference>
<reference evidence="2 3" key="1">
    <citation type="submission" date="2013-02" db="EMBL/GenBank/DDBJ databases">
        <title>The Genome Sequence of Plasmodium inui San Antonio 1.</title>
        <authorList>
            <consortium name="The Broad Institute Genome Sequencing Platform"/>
            <consortium name="The Broad Institute Genome Sequencing Center for Infectious Disease"/>
            <person name="Neafsey D."/>
            <person name="Cheeseman I."/>
            <person name="Volkman S."/>
            <person name="Adams J."/>
            <person name="Walker B."/>
            <person name="Young S.K."/>
            <person name="Zeng Q."/>
            <person name="Gargeya S."/>
            <person name="Fitzgerald M."/>
            <person name="Haas B."/>
            <person name="Abouelleil A."/>
            <person name="Alvarado L."/>
            <person name="Arachchi H.M."/>
            <person name="Berlin A.M."/>
            <person name="Chapman S.B."/>
            <person name="Dewar J."/>
            <person name="Goldberg J."/>
            <person name="Griggs A."/>
            <person name="Gujja S."/>
            <person name="Hansen M."/>
            <person name="Howarth C."/>
            <person name="Imamovic A."/>
            <person name="Larimer J."/>
            <person name="McCowan C."/>
            <person name="Murphy C."/>
            <person name="Neiman D."/>
            <person name="Pearson M."/>
            <person name="Priest M."/>
            <person name="Roberts A."/>
            <person name="Saif S."/>
            <person name="Shea T."/>
            <person name="Sisk P."/>
            <person name="Sykes S."/>
            <person name="Wortman J."/>
            <person name="Nusbaum C."/>
            <person name="Birren B."/>
        </authorList>
    </citation>
    <scope>NUCLEOTIDE SEQUENCE [LARGE SCALE GENOMIC DNA]</scope>
    <source>
        <strain evidence="2 3">San Antonio 1</strain>
    </source>
</reference>
<dbReference type="RefSeq" id="XP_008814020.1">
    <property type="nucleotide sequence ID" value="XM_008815798.1"/>
</dbReference>
<dbReference type="VEuPathDB" id="PlasmoDB:C922_00181"/>
<proteinExistence type="predicted"/>
<feature type="region of interest" description="Disordered" evidence="1">
    <location>
        <begin position="136"/>
        <end position="164"/>
    </location>
</feature>
<dbReference type="GeneID" id="20035455"/>
<dbReference type="Proteomes" id="UP000030640">
    <property type="component" value="Unassembled WGS sequence"/>
</dbReference>
<dbReference type="OrthoDB" id="432990at2759"/>
<keyword evidence="3" id="KW-1185">Reference proteome</keyword>
<dbReference type="AlphaFoldDB" id="W7ADB4"/>
<organism evidence="2 3">
    <name type="scientific">Plasmodium inui San Antonio 1</name>
    <dbReference type="NCBI Taxonomy" id="1237626"/>
    <lineage>
        <taxon>Eukaryota</taxon>
        <taxon>Sar</taxon>
        <taxon>Alveolata</taxon>
        <taxon>Apicomplexa</taxon>
        <taxon>Aconoidasida</taxon>
        <taxon>Haemosporida</taxon>
        <taxon>Plasmodiidae</taxon>
        <taxon>Plasmodium</taxon>
        <taxon>Plasmodium (Plasmodium)</taxon>
    </lineage>
</organism>
<feature type="compositionally biased region" description="Basic and acidic residues" evidence="1">
    <location>
        <begin position="143"/>
        <end position="155"/>
    </location>
</feature>